<comment type="subcellular location">
    <subcellularLocation>
        <location evidence="17">Secreted</location>
    </subcellularLocation>
</comment>
<feature type="binding site" evidence="14">
    <location>
        <position position="260"/>
    </location>
    <ligand>
        <name>Ca(2+)</name>
        <dbReference type="ChEBI" id="CHEBI:29108"/>
        <label>2</label>
    </ligand>
</feature>
<gene>
    <name evidence="19" type="ORF">OsI_17739</name>
</gene>
<dbReference type="InterPro" id="IPR000823">
    <property type="entry name" value="Peroxidase_pln"/>
</dbReference>
<dbReference type="GO" id="GO:0005576">
    <property type="term" value="C:extracellular region"/>
    <property type="evidence" value="ECO:0007669"/>
    <property type="project" value="UniProtKB-SubCell"/>
</dbReference>
<keyword evidence="20" id="KW-1185">Reference proteome</keyword>
<dbReference type="Gramene" id="BGIOSGA014191-TA">
    <property type="protein sequence ID" value="BGIOSGA014191-PA"/>
    <property type="gene ID" value="BGIOSGA014191"/>
</dbReference>
<evidence type="ECO:0000256" key="9">
    <source>
        <dbReference type="ARBA" id="ARBA00023157"/>
    </source>
</evidence>
<dbReference type="PANTHER" id="PTHR31517">
    <property type="match status" value="1"/>
</dbReference>
<comment type="cofactor">
    <cofactor evidence="14 17">
        <name>heme b</name>
        <dbReference type="ChEBI" id="CHEBI:60344"/>
    </cofactor>
    <text evidence="14 17">Binds 1 heme b (iron(II)-protoporphyrin IX) group per subunit.</text>
</comment>
<dbReference type="InterPro" id="IPR002016">
    <property type="entry name" value="Haem_peroxidase"/>
</dbReference>
<evidence type="ECO:0000256" key="14">
    <source>
        <dbReference type="PIRSR" id="PIRSR600823-3"/>
    </source>
</evidence>
<organism evidence="19 20">
    <name type="scientific">Oryza sativa subsp. indica</name>
    <name type="common">Rice</name>
    <dbReference type="NCBI Taxonomy" id="39946"/>
    <lineage>
        <taxon>Eukaryota</taxon>
        <taxon>Viridiplantae</taxon>
        <taxon>Streptophyta</taxon>
        <taxon>Embryophyta</taxon>
        <taxon>Tracheophyta</taxon>
        <taxon>Spermatophyta</taxon>
        <taxon>Magnoliopsida</taxon>
        <taxon>Liliopsida</taxon>
        <taxon>Poales</taxon>
        <taxon>Poaceae</taxon>
        <taxon>BOP clade</taxon>
        <taxon>Oryzoideae</taxon>
        <taxon>Oryzeae</taxon>
        <taxon>Oryzinae</taxon>
        <taxon>Oryza</taxon>
        <taxon>Oryza sativa</taxon>
    </lineage>
</organism>
<dbReference type="STRING" id="39946.A2XYG3"/>
<keyword evidence="9 16" id="KW-1015">Disulfide bond</keyword>
<dbReference type="Proteomes" id="UP000007015">
    <property type="component" value="Chromosome 4"/>
</dbReference>
<dbReference type="PRINTS" id="PR00458">
    <property type="entry name" value="PEROXIDASE"/>
</dbReference>
<dbReference type="OMA" id="YYGSTCP"/>
<evidence type="ECO:0000256" key="2">
    <source>
        <dbReference type="ARBA" id="ARBA00006873"/>
    </source>
</evidence>
<dbReference type="InterPro" id="IPR019794">
    <property type="entry name" value="Peroxidases_AS"/>
</dbReference>
<evidence type="ECO:0000259" key="18">
    <source>
        <dbReference type="PROSITE" id="PS50873"/>
    </source>
</evidence>
<feature type="disulfide bond" evidence="16">
    <location>
        <begin position="78"/>
        <end position="83"/>
    </location>
</feature>
<dbReference type="GO" id="GO:0020037">
    <property type="term" value="F:heme binding"/>
    <property type="evidence" value="ECO:0007669"/>
    <property type="project" value="UniProtKB-UniRule"/>
</dbReference>
<evidence type="ECO:0000256" key="15">
    <source>
        <dbReference type="PIRSR" id="PIRSR600823-4"/>
    </source>
</evidence>
<evidence type="ECO:0000256" key="13">
    <source>
        <dbReference type="PIRSR" id="PIRSR600823-2"/>
    </source>
</evidence>
<keyword evidence="10" id="KW-0873">Pyrrolidone carboxylic acid</keyword>
<feature type="domain" description="Plant heme peroxidase family profile" evidence="18">
    <location>
        <begin position="35"/>
        <end position="337"/>
    </location>
</feature>
<feature type="site" description="Transition state stabilizer" evidence="15">
    <location>
        <position position="72"/>
    </location>
</feature>
<comment type="cofactor">
    <cofactor evidence="14 17">
        <name>Ca(2+)</name>
        <dbReference type="ChEBI" id="CHEBI:29108"/>
    </cofactor>
    <text evidence="14 17">Binds 2 calcium ions per subunit.</text>
</comment>
<dbReference type="PROSITE" id="PS00436">
    <property type="entry name" value="PEROXIDASE_2"/>
    <property type="match status" value="1"/>
</dbReference>
<dbReference type="FunFam" id="1.10.420.10:FF:000001">
    <property type="entry name" value="Peroxidase"/>
    <property type="match status" value="1"/>
</dbReference>
<evidence type="ECO:0000256" key="1">
    <source>
        <dbReference type="ARBA" id="ARBA00000189"/>
    </source>
</evidence>
<keyword evidence="11 17" id="KW-0376">Hydrogen peroxide</keyword>
<comment type="similarity">
    <text evidence="2">Belongs to the peroxidase family. Ascorbate peroxidase subfamily.</text>
</comment>
<comment type="similarity">
    <text evidence="17">Belongs to the peroxidase family. Classical plant (class III) peroxidase subfamily.</text>
</comment>
<feature type="binding site" evidence="14">
    <location>
        <position position="80"/>
    </location>
    <ligand>
        <name>Ca(2+)</name>
        <dbReference type="ChEBI" id="CHEBI:29108"/>
        <label>1</label>
    </ligand>
</feature>
<dbReference type="PROSITE" id="PS50873">
    <property type="entry name" value="PEROXIDASE_4"/>
    <property type="match status" value="1"/>
</dbReference>
<evidence type="ECO:0000256" key="4">
    <source>
        <dbReference type="ARBA" id="ARBA00022617"/>
    </source>
</evidence>
<keyword evidence="4 17" id="KW-0349">Heme</keyword>
<keyword evidence="8 14" id="KW-0408">Iron</keyword>
<accession>A2XYG3</accession>
<feature type="binding site" evidence="14">
    <location>
        <position position="86"/>
    </location>
    <ligand>
        <name>Ca(2+)</name>
        <dbReference type="ChEBI" id="CHEBI:29108"/>
        <label>1</label>
    </ligand>
</feature>
<feature type="binding site" evidence="14">
    <location>
        <position position="77"/>
    </location>
    <ligand>
        <name>Ca(2+)</name>
        <dbReference type="ChEBI" id="CHEBI:29108"/>
        <label>1</label>
    </ligand>
</feature>
<evidence type="ECO:0000256" key="7">
    <source>
        <dbReference type="ARBA" id="ARBA00023002"/>
    </source>
</evidence>
<evidence type="ECO:0000256" key="5">
    <source>
        <dbReference type="ARBA" id="ARBA00022723"/>
    </source>
</evidence>
<dbReference type="EC" id="1.11.1.7" evidence="17"/>
<dbReference type="AlphaFoldDB" id="A2XYG3"/>
<dbReference type="InterPro" id="IPR019793">
    <property type="entry name" value="Peroxidases_heam-ligand_BS"/>
</dbReference>
<dbReference type="Gene3D" id="1.10.520.10">
    <property type="match status" value="1"/>
</dbReference>
<feature type="active site" description="Proton acceptor" evidence="12">
    <location>
        <position position="76"/>
    </location>
</feature>
<dbReference type="GO" id="GO:0140825">
    <property type="term" value="F:lactoperoxidase activity"/>
    <property type="evidence" value="ECO:0007669"/>
    <property type="project" value="UniProtKB-EC"/>
</dbReference>
<protein>
    <recommendedName>
        <fullName evidence="17">Peroxidase</fullName>
        <ecNumber evidence="17">1.11.1.7</ecNumber>
    </recommendedName>
</protein>
<feature type="chain" id="PRO_5005121265" description="Peroxidase" evidence="17">
    <location>
        <begin position="35"/>
        <end position="337"/>
    </location>
</feature>
<feature type="binding site" evidence="13">
    <location>
        <position position="175"/>
    </location>
    <ligand>
        <name>substrate</name>
    </ligand>
</feature>
<dbReference type="SUPFAM" id="SSF48113">
    <property type="entry name" value="Heme-dependent peroxidases"/>
    <property type="match status" value="1"/>
</dbReference>
<feature type="disulfide bond" evidence="16">
    <location>
        <begin position="212"/>
        <end position="244"/>
    </location>
</feature>
<feature type="binding site" evidence="14">
    <location>
        <position position="82"/>
    </location>
    <ligand>
        <name>Ca(2+)</name>
        <dbReference type="ChEBI" id="CHEBI:29108"/>
        <label>1</label>
    </ligand>
</feature>
<dbReference type="HOGENOM" id="CLU_010543_0_3_1"/>
<evidence type="ECO:0000256" key="12">
    <source>
        <dbReference type="PIRSR" id="PIRSR600823-1"/>
    </source>
</evidence>
<dbReference type="GO" id="GO:0006979">
    <property type="term" value="P:response to oxidative stress"/>
    <property type="evidence" value="ECO:0007669"/>
    <property type="project" value="UniProtKB-UniRule"/>
</dbReference>
<feature type="disulfide bond" evidence="16">
    <location>
        <begin position="133"/>
        <end position="333"/>
    </location>
</feature>
<keyword evidence="17" id="KW-0732">Signal</keyword>
<feature type="binding site" evidence="14">
    <location>
        <position position="257"/>
    </location>
    <ligand>
        <name>Ca(2+)</name>
        <dbReference type="ChEBI" id="CHEBI:29108"/>
        <label>2</label>
    </ligand>
</feature>
<comment type="function">
    <text evidence="17">Removal of H(2)O(2), oxidation of toxic reductants, biosynthesis and degradation of lignin, suberization, auxin catabolism, response to environmental stresses such as wounding, pathogen attack and oxidative stress.</text>
</comment>
<evidence type="ECO:0000313" key="19">
    <source>
        <dbReference type="EMBL" id="EAY95873.1"/>
    </source>
</evidence>
<dbReference type="GO" id="GO:0042744">
    <property type="term" value="P:hydrogen peroxide catabolic process"/>
    <property type="evidence" value="ECO:0007669"/>
    <property type="project" value="UniProtKB-KW"/>
</dbReference>
<feature type="binding site" description="axial binding residue" evidence="14">
    <location>
        <position position="205"/>
    </location>
    <ligand>
        <name>heme b</name>
        <dbReference type="ChEBI" id="CHEBI:60344"/>
    </ligand>
    <ligandPart>
        <name>Fe</name>
        <dbReference type="ChEBI" id="CHEBI:18248"/>
    </ligandPart>
</feature>
<dbReference type="Pfam" id="PF00141">
    <property type="entry name" value="peroxidase"/>
    <property type="match status" value="1"/>
</dbReference>
<keyword evidence="7 17" id="KW-0560">Oxidoreductase</keyword>
<dbReference type="PRINTS" id="PR00461">
    <property type="entry name" value="PLPEROXIDASE"/>
</dbReference>
<feature type="signal peptide" evidence="17">
    <location>
        <begin position="1"/>
        <end position="34"/>
    </location>
</feature>
<name>A2XYG3_ORYSI</name>
<feature type="binding site" evidence="14">
    <location>
        <position position="206"/>
    </location>
    <ligand>
        <name>Ca(2+)</name>
        <dbReference type="ChEBI" id="CHEBI:29108"/>
        <label>2</label>
    </ligand>
</feature>
<evidence type="ECO:0000256" key="16">
    <source>
        <dbReference type="PIRSR" id="PIRSR600823-5"/>
    </source>
</evidence>
<evidence type="ECO:0000256" key="8">
    <source>
        <dbReference type="ARBA" id="ARBA00023004"/>
    </source>
</evidence>
<dbReference type="Gene3D" id="1.10.420.10">
    <property type="entry name" value="Peroxidase, domain 2"/>
    <property type="match status" value="1"/>
</dbReference>
<feature type="binding site" evidence="14">
    <location>
        <position position="97"/>
    </location>
    <ligand>
        <name>Ca(2+)</name>
        <dbReference type="ChEBI" id="CHEBI:29108"/>
        <label>1</label>
    </ligand>
</feature>
<evidence type="ECO:0000256" key="3">
    <source>
        <dbReference type="ARBA" id="ARBA00022559"/>
    </source>
</evidence>
<keyword evidence="5 14" id="KW-0479">Metal-binding</keyword>
<dbReference type="GO" id="GO:0046872">
    <property type="term" value="F:metal ion binding"/>
    <property type="evidence" value="ECO:0007669"/>
    <property type="project" value="UniProtKB-UniRule"/>
</dbReference>
<evidence type="ECO:0000256" key="17">
    <source>
        <dbReference type="RuleBase" id="RU362060"/>
    </source>
</evidence>
<dbReference type="InterPro" id="IPR010255">
    <property type="entry name" value="Haem_peroxidase_sf"/>
</dbReference>
<evidence type="ECO:0000256" key="11">
    <source>
        <dbReference type="ARBA" id="ARBA00023324"/>
    </source>
</evidence>
<evidence type="ECO:0000256" key="6">
    <source>
        <dbReference type="ARBA" id="ARBA00022837"/>
    </source>
</evidence>
<sequence>MARAAHGGGGMGLLARAALVAFVALVGVGGGARAQLRQNYYGSTCPNAESTVRSVISQHLQQSFAVGPGTLRLFFHDCFVRGCDASVMLMAPNGDDESHSGADATLSPDAVEAINKAKAAVEALPGCAGKVSCADILAMAARDVVSLTGGPSYSVELGRLDGKTFNRAIVKHVLPGPGFNLDQLNSLFASNGLTQTDMIALSGAHTIGVTHCDKFVRRIYTFKQRLGYNPPMNLDFLRSMRRVCPINYSPTAFAMLDVSTPRAFDNAYFNNLRYNKGLLASDQILFTDRRSRPTVNLFAANSTAFFDAFVAAMAKLGRIGVKTGSDGEIRRVCTAVN</sequence>
<evidence type="ECO:0000256" key="10">
    <source>
        <dbReference type="ARBA" id="ARBA00023283"/>
    </source>
</evidence>
<dbReference type="InterPro" id="IPR033905">
    <property type="entry name" value="Secretory_peroxidase"/>
</dbReference>
<reference evidence="19 20" key="1">
    <citation type="journal article" date="2005" name="PLoS Biol.">
        <title>The genomes of Oryza sativa: a history of duplications.</title>
        <authorList>
            <person name="Yu J."/>
            <person name="Wang J."/>
            <person name="Lin W."/>
            <person name="Li S."/>
            <person name="Li H."/>
            <person name="Zhou J."/>
            <person name="Ni P."/>
            <person name="Dong W."/>
            <person name="Hu S."/>
            <person name="Zeng C."/>
            <person name="Zhang J."/>
            <person name="Zhang Y."/>
            <person name="Li R."/>
            <person name="Xu Z."/>
            <person name="Li S."/>
            <person name="Li X."/>
            <person name="Zheng H."/>
            <person name="Cong L."/>
            <person name="Lin L."/>
            <person name="Yin J."/>
            <person name="Geng J."/>
            <person name="Li G."/>
            <person name="Shi J."/>
            <person name="Liu J."/>
            <person name="Lv H."/>
            <person name="Li J."/>
            <person name="Wang J."/>
            <person name="Deng Y."/>
            <person name="Ran L."/>
            <person name="Shi X."/>
            <person name="Wang X."/>
            <person name="Wu Q."/>
            <person name="Li C."/>
            <person name="Ren X."/>
            <person name="Wang J."/>
            <person name="Wang X."/>
            <person name="Li D."/>
            <person name="Liu D."/>
            <person name="Zhang X."/>
            <person name="Ji Z."/>
            <person name="Zhao W."/>
            <person name="Sun Y."/>
            <person name="Zhang Z."/>
            <person name="Bao J."/>
            <person name="Han Y."/>
            <person name="Dong L."/>
            <person name="Ji J."/>
            <person name="Chen P."/>
            <person name="Wu S."/>
            <person name="Liu J."/>
            <person name="Xiao Y."/>
            <person name="Bu D."/>
            <person name="Tan J."/>
            <person name="Yang L."/>
            <person name="Ye C."/>
            <person name="Zhang J."/>
            <person name="Xu J."/>
            <person name="Zhou Y."/>
            <person name="Yu Y."/>
            <person name="Zhang B."/>
            <person name="Zhuang S."/>
            <person name="Wei H."/>
            <person name="Liu B."/>
            <person name="Lei M."/>
            <person name="Yu H."/>
            <person name="Li Y."/>
            <person name="Xu H."/>
            <person name="Wei S."/>
            <person name="He X."/>
            <person name="Fang L."/>
            <person name="Zhang Z."/>
            <person name="Zhang Y."/>
            <person name="Huang X."/>
            <person name="Su Z."/>
            <person name="Tong W."/>
            <person name="Li J."/>
            <person name="Tong Z."/>
            <person name="Li S."/>
            <person name="Ye J."/>
            <person name="Wang L."/>
            <person name="Fang L."/>
            <person name="Lei T."/>
            <person name="Chen C."/>
            <person name="Chen H."/>
            <person name="Xu Z."/>
            <person name="Li H."/>
            <person name="Huang H."/>
            <person name="Zhang F."/>
            <person name="Xu H."/>
            <person name="Li N."/>
            <person name="Zhao C."/>
            <person name="Li S."/>
            <person name="Dong L."/>
            <person name="Huang Y."/>
            <person name="Li L."/>
            <person name="Xi Y."/>
            <person name="Qi Q."/>
            <person name="Li W."/>
            <person name="Zhang B."/>
            <person name="Hu W."/>
            <person name="Zhang Y."/>
            <person name="Tian X."/>
            <person name="Jiao Y."/>
            <person name="Liang X."/>
            <person name="Jin J."/>
            <person name="Gao L."/>
            <person name="Zheng W."/>
            <person name="Hao B."/>
            <person name="Liu S."/>
            <person name="Wang W."/>
            <person name="Yuan L."/>
            <person name="Cao M."/>
            <person name="McDermott J."/>
            <person name="Samudrala R."/>
            <person name="Wang J."/>
            <person name="Wong G.K."/>
            <person name="Yang H."/>
        </authorList>
    </citation>
    <scope>NUCLEOTIDE SEQUENCE [LARGE SCALE GENOMIC DNA]</scope>
    <source>
        <strain evidence="20">cv. 93-11</strain>
    </source>
</reference>
<keyword evidence="17" id="KW-0964">Secreted</keyword>
<dbReference type="PROSITE" id="PS00435">
    <property type="entry name" value="PEROXIDASE_1"/>
    <property type="match status" value="1"/>
</dbReference>
<keyword evidence="6 14" id="KW-0106">Calcium</keyword>
<feature type="binding site" evidence="14">
    <location>
        <position position="84"/>
    </location>
    <ligand>
        <name>Ca(2+)</name>
        <dbReference type="ChEBI" id="CHEBI:29108"/>
        <label>1</label>
    </ligand>
</feature>
<feature type="binding site" evidence="14">
    <location>
        <position position="265"/>
    </location>
    <ligand>
        <name>Ca(2+)</name>
        <dbReference type="ChEBI" id="CHEBI:29108"/>
        <label>2</label>
    </ligand>
</feature>
<dbReference type="CDD" id="cd00693">
    <property type="entry name" value="secretory_peroxidase"/>
    <property type="match status" value="1"/>
</dbReference>
<proteinExistence type="inferred from homology"/>
<comment type="catalytic activity">
    <reaction evidence="1 17">
        <text>2 a phenolic donor + H2O2 = 2 a phenolic radical donor + 2 H2O</text>
        <dbReference type="Rhea" id="RHEA:56136"/>
        <dbReference type="ChEBI" id="CHEBI:15377"/>
        <dbReference type="ChEBI" id="CHEBI:16240"/>
        <dbReference type="ChEBI" id="CHEBI:139520"/>
        <dbReference type="ChEBI" id="CHEBI:139521"/>
        <dbReference type="EC" id="1.11.1.7"/>
    </reaction>
</comment>
<dbReference type="EMBL" id="CM000129">
    <property type="protein sequence ID" value="EAY95873.1"/>
    <property type="molecule type" value="Genomic_DNA"/>
</dbReference>
<feature type="disulfide bond" evidence="16">
    <location>
        <begin position="45"/>
        <end position="127"/>
    </location>
</feature>
<evidence type="ECO:0000313" key="20">
    <source>
        <dbReference type="Proteomes" id="UP000007015"/>
    </source>
</evidence>
<keyword evidence="3 17" id="KW-0575">Peroxidase</keyword>
<dbReference type="PANTHER" id="PTHR31517:SF48">
    <property type="entry name" value="PEROXIDASE 16-RELATED"/>
    <property type="match status" value="1"/>
</dbReference>